<reference evidence="12 13" key="1">
    <citation type="submission" date="2018-11" db="EMBL/GenBank/DDBJ databases">
        <title>Draft genome analysis of Rheinheimera mesophila isolated from an industrial waste site.</title>
        <authorList>
            <person name="Yu Q."/>
            <person name="Qi Y."/>
            <person name="Zhang H."/>
            <person name="Lu Y."/>
            <person name="Pu J."/>
        </authorList>
    </citation>
    <scope>NUCLEOTIDE SEQUENCE [LARGE SCALE GENOMIC DNA]</scope>
    <source>
        <strain evidence="12 13">IITR13</strain>
    </source>
</reference>
<dbReference type="InterPro" id="IPR024961">
    <property type="entry name" value="T2SS_GspC_N"/>
</dbReference>
<evidence type="ECO:0000256" key="3">
    <source>
        <dbReference type="ARBA" id="ARBA00022448"/>
    </source>
</evidence>
<evidence type="ECO:0000313" key="13">
    <source>
        <dbReference type="Proteomes" id="UP000276260"/>
    </source>
</evidence>
<dbReference type="GO" id="GO:0015627">
    <property type="term" value="C:type II protein secretion system complex"/>
    <property type="evidence" value="ECO:0007669"/>
    <property type="project" value="InterPro"/>
</dbReference>
<accession>A0A3P3QCL2</accession>
<keyword evidence="6 10" id="KW-0812">Transmembrane</keyword>
<keyword evidence="4" id="KW-1003">Cell membrane</keyword>
<comment type="caution">
    <text evidence="12">The sequence shown here is derived from an EMBL/GenBank/DDBJ whole genome shotgun (WGS) entry which is preliminary data.</text>
</comment>
<evidence type="ECO:0000256" key="2">
    <source>
        <dbReference type="ARBA" id="ARBA00007986"/>
    </source>
</evidence>
<dbReference type="GO" id="GO:0015628">
    <property type="term" value="P:protein secretion by the type II secretion system"/>
    <property type="evidence" value="ECO:0007669"/>
    <property type="project" value="InterPro"/>
</dbReference>
<dbReference type="GO" id="GO:0005886">
    <property type="term" value="C:plasma membrane"/>
    <property type="evidence" value="ECO:0007669"/>
    <property type="project" value="UniProtKB-SubCell"/>
</dbReference>
<sequence>MNWLASTRPAVEWLTRLPQQRLNLWLSGALVLLFCWLLAKLSWQLLPAPQAEPISATVTSSAPGAPDLNTLLAASLFGKAAEQAEAAPVAVPSSAPKTTLNVKLTGVVSVAGKPEQGSAVIESQGTEQTYGVDDKIEGTSATLSQVFEDRVLLRVSSRFETLMLDGIEYQQMAAQNGGLQEVSYQPQPEPMMEGPQPAPEELADVRKEMMSEPMKFFDYVRASPQYRNGQLYGYRVMPGKDPELFERMGLKANDVAVEINGTALNDMQQAMMVMNELREATQASIKVERDGQTRDIVFSLSQ</sequence>
<evidence type="ECO:0000256" key="7">
    <source>
        <dbReference type="ARBA" id="ARBA00022927"/>
    </source>
</evidence>
<keyword evidence="7" id="KW-0653">Protein transport</keyword>
<gene>
    <name evidence="12" type="primary">gspC</name>
    <name evidence="12" type="ORF">EIK76_16625</name>
</gene>
<dbReference type="OrthoDB" id="1491375at2"/>
<evidence type="ECO:0000256" key="6">
    <source>
        <dbReference type="ARBA" id="ARBA00022692"/>
    </source>
</evidence>
<dbReference type="NCBIfam" id="TIGR01713">
    <property type="entry name" value="typeII_sec_gspC"/>
    <property type="match status" value="1"/>
</dbReference>
<dbReference type="Pfam" id="PF11356">
    <property type="entry name" value="T2SSC"/>
    <property type="match status" value="1"/>
</dbReference>
<evidence type="ECO:0000256" key="10">
    <source>
        <dbReference type="SAM" id="Phobius"/>
    </source>
</evidence>
<dbReference type="RefSeq" id="WP_046519811.1">
    <property type="nucleotide sequence ID" value="NZ_LAVS01000018.1"/>
</dbReference>
<evidence type="ECO:0000313" key="12">
    <source>
        <dbReference type="EMBL" id="RRJ18844.1"/>
    </source>
</evidence>
<organism evidence="12 13">
    <name type="scientific">Rheinheimera mesophila</name>
    <dbReference type="NCBI Taxonomy" id="1547515"/>
    <lineage>
        <taxon>Bacteria</taxon>
        <taxon>Pseudomonadati</taxon>
        <taxon>Pseudomonadota</taxon>
        <taxon>Gammaproteobacteria</taxon>
        <taxon>Chromatiales</taxon>
        <taxon>Chromatiaceae</taxon>
        <taxon>Rheinheimera</taxon>
    </lineage>
</organism>
<dbReference type="InterPro" id="IPR036034">
    <property type="entry name" value="PDZ_sf"/>
</dbReference>
<dbReference type="Gene3D" id="2.30.42.10">
    <property type="match status" value="1"/>
</dbReference>
<evidence type="ECO:0000256" key="1">
    <source>
        <dbReference type="ARBA" id="ARBA00004533"/>
    </source>
</evidence>
<dbReference type="AlphaFoldDB" id="A0A3P3QCL2"/>
<comment type="similarity">
    <text evidence="2">Belongs to the GSP C family.</text>
</comment>
<feature type="domain" description="Type II secretion system protein GspC N-terminal" evidence="11">
    <location>
        <begin position="30"/>
        <end position="164"/>
    </location>
</feature>
<dbReference type="Proteomes" id="UP000276260">
    <property type="component" value="Unassembled WGS sequence"/>
</dbReference>
<keyword evidence="8 10" id="KW-1133">Transmembrane helix</keyword>
<dbReference type="SUPFAM" id="SSF50156">
    <property type="entry name" value="PDZ domain-like"/>
    <property type="match status" value="1"/>
</dbReference>
<evidence type="ECO:0000256" key="4">
    <source>
        <dbReference type="ARBA" id="ARBA00022475"/>
    </source>
</evidence>
<keyword evidence="3" id="KW-0813">Transport</keyword>
<dbReference type="InterPro" id="IPR001639">
    <property type="entry name" value="T2SS_protein-GspC"/>
</dbReference>
<dbReference type="EMBL" id="RRCF01000006">
    <property type="protein sequence ID" value="RRJ18844.1"/>
    <property type="molecule type" value="Genomic_DNA"/>
</dbReference>
<keyword evidence="13" id="KW-1185">Reference proteome</keyword>
<feature type="transmembrane region" description="Helical" evidence="10">
    <location>
        <begin position="22"/>
        <end position="39"/>
    </location>
</feature>
<keyword evidence="5" id="KW-0997">Cell inner membrane</keyword>
<keyword evidence="9 10" id="KW-0472">Membrane</keyword>
<dbReference type="Gene3D" id="2.30.30.830">
    <property type="match status" value="1"/>
</dbReference>
<proteinExistence type="inferred from homology"/>
<evidence type="ECO:0000256" key="8">
    <source>
        <dbReference type="ARBA" id="ARBA00022989"/>
    </source>
</evidence>
<comment type="subcellular location">
    <subcellularLocation>
        <location evidence="1">Cell inner membrane</location>
    </subcellularLocation>
</comment>
<evidence type="ECO:0000256" key="9">
    <source>
        <dbReference type="ARBA" id="ARBA00023136"/>
    </source>
</evidence>
<evidence type="ECO:0000256" key="5">
    <source>
        <dbReference type="ARBA" id="ARBA00022519"/>
    </source>
</evidence>
<protein>
    <submittedName>
        <fullName evidence="12">Type II secretion system protein GspC</fullName>
    </submittedName>
</protein>
<evidence type="ECO:0000259" key="11">
    <source>
        <dbReference type="Pfam" id="PF11356"/>
    </source>
</evidence>
<name>A0A3P3QCL2_9GAMM</name>